<feature type="region of interest" description="Disordered" evidence="14">
    <location>
        <begin position="919"/>
        <end position="999"/>
    </location>
</feature>
<dbReference type="GO" id="GO:0071555">
    <property type="term" value="P:cell wall organization"/>
    <property type="evidence" value="ECO:0007669"/>
    <property type="project" value="UniProtKB-KW"/>
</dbReference>
<evidence type="ECO:0000256" key="10">
    <source>
        <dbReference type="ARBA" id="ARBA00023268"/>
    </source>
</evidence>
<dbReference type="GO" id="GO:0008360">
    <property type="term" value="P:regulation of cell shape"/>
    <property type="evidence" value="ECO:0007669"/>
    <property type="project" value="UniProtKB-KW"/>
</dbReference>
<evidence type="ECO:0000256" key="5">
    <source>
        <dbReference type="ARBA" id="ARBA00022676"/>
    </source>
</evidence>
<evidence type="ECO:0000256" key="3">
    <source>
        <dbReference type="ARBA" id="ARBA00022645"/>
    </source>
</evidence>
<evidence type="ECO:0000256" key="12">
    <source>
        <dbReference type="ARBA" id="ARBA00034000"/>
    </source>
</evidence>
<keyword evidence="15" id="KW-0812">Transmembrane</keyword>
<keyword evidence="10" id="KW-0511">Multifunctional enzyme</keyword>
<feature type="compositionally biased region" description="Basic and acidic residues" evidence="14">
    <location>
        <begin position="946"/>
        <end position="984"/>
    </location>
</feature>
<dbReference type="Gene3D" id="3.40.710.10">
    <property type="entry name" value="DD-peptidase/beta-lactamase superfamily"/>
    <property type="match status" value="1"/>
</dbReference>
<feature type="compositionally biased region" description="Acidic residues" evidence="14">
    <location>
        <begin position="925"/>
        <end position="945"/>
    </location>
</feature>
<dbReference type="Proteomes" id="UP000245793">
    <property type="component" value="Unassembled WGS sequence"/>
</dbReference>
<dbReference type="InterPro" id="IPR050396">
    <property type="entry name" value="Glycosyltr_51/Transpeptidase"/>
</dbReference>
<reference evidence="18 19" key="1">
    <citation type="submission" date="2018-04" db="EMBL/GenBank/DDBJ databases">
        <title>Genomic Encyclopedia of Type Strains, Phase IV (KMG-IV): sequencing the most valuable type-strain genomes for metagenomic binning, comparative biology and taxonomic classification.</title>
        <authorList>
            <person name="Goeker M."/>
        </authorList>
    </citation>
    <scope>NUCLEOTIDE SEQUENCE [LARGE SCALE GENOMIC DNA]</scope>
    <source>
        <strain evidence="18 19">DSM 20705</strain>
    </source>
</reference>
<sequence length="999" mass="112006">MRHRNKVFTISKLVRYFIYISLIVIIVFGTLFALSGIRIMSQVEDIDPRIVNMDLNETSTIYDQDGNLIEKIATAEYRTMIGVQDIPKNLKNAFIAIEDERFLNHVGIDPKGILASLYEAYKSGDSARGASTITQQLVKNTFLTPARTLERKLKEIEISIKLEKMLTKDQIIEAYLNRVSMGQNAYGVEEAAQTYFNKHAKDLDLVECAMLASVVKNPNIYPPFYRVAPSNFDSTKMEKVGTIDLLGQTYILVYNPTNENRANAVLRKMHELGLITNEEYDEAKKVDKKSLLKPAEKKENQITNYFADYVKERVVEDLQDKFGWTKSRAQDELFYGGLKIYSTIDMKLQQEVENDYKKFNEILVGDTTHLKAPLLLDMTVDQYGNIIDSKNRLVFLNRNNVLNNDGLIYLAENEYKFADNGDLMIKSVKMVPYPSNVDVLDFYTIDEKKNLLTHTIGSLPIKKDDFNMENGWIRINKKALDENPELYEIKDGLLVFKEGQIFINKNGIVQPQSSTIIIDYKKGHIIAMAGGRDVDGRRIFNRATNSERQPGSSIKPVGVYLEALDNGYTAGSAIDDVPFNLNGNPWPNNWYSGYKGITSLRYAVEQSINTSAVHTLNSLGVKKVIPYLEKMGIINKEHPERDTFVTEEENAKYNDENSSALALGGMTKGLSPLTLASAYTAIANGGVYVKPSPYTKVINKDGATILEYKPQGVRVVSEQTAYVMKDILRTVVSNGLGKAAKVPNQVTAGKTGTTQYTADLWFVGFTDYYLGATWIGSDTPRITMNKNSMIAAQMWENIMEKAHEGLAPVNEFKMPDGIVKAQICTQSGKAPTQLCTADPRGVVKTEIFVKGTEPKNPCDIHVEAKICEESGLLANPYCPIDHVKTTVCINRKPQYVPSAHNGIVPSDWGYSYPQGYCDLHNENTQNEDGETSDLFDPDIETGDSEDSNKDNRTNKDNKDKNNTTTKPKENKKPRDVVVPKEDQKPGANENSGGTIDLFN</sequence>
<dbReference type="InterPro" id="IPR001460">
    <property type="entry name" value="PCN-bd_Tpept"/>
</dbReference>
<evidence type="ECO:0000256" key="14">
    <source>
        <dbReference type="SAM" id="MobiDB-lite"/>
    </source>
</evidence>
<keyword evidence="15" id="KW-0472">Membrane</keyword>
<dbReference type="InterPro" id="IPR012338">
    <property type="entry name" value="Beta-lactam/transpept-like"/>
</dbReference>
<dbReference type="GO" id="GO:0006508">
    <property type="term" value="P:proteolysis"/>
    <property type="evidence" value="ECO:0007669"/>
    <property type="project" value="UniProtKB-KW"/>
</dbReference>
<dbReference type="PANTHER" id="PTHR32282">
    <property type="entry name" value="BINDING PROTEIN TRANSPEPTIDASE, PUTATIVE-RELATED"/>
    <property type="match status" value="1"/>
</dbReference>
<dbReference type="NCBIfam" id="TIGR02074">
    <property type="entry name" value="PBP_1a_fam"/>
    <property type="match status" value="1"/>
</dbReference>
<dbReference type="SUPFAM" id="SSF53955">
    <property type="entry name" value="Lysozyme-like"/>
    <property type="match status" value="1"/>
</dbReference>
<keyword evidence="7" id="KW-0378">Hydrolase</keyword>
<evidence type="ECO:0000256" key="13">
    <source>
        <dbReference type="ARBA" id="ARBA00049902"/>
    </source>
</evidence>
<feature type="domain" description="Glycosyl transferase family 51" evidence="17">
    <location>
        <begin position="66"/>
        <end position="226"/>
    </location>
</feature>
<dbReference type="InterPro" id="IPR001264">
    <property type="entry name" value="Glyco_trans_51"/>
</dbReference>
<evidence type="ECO:0000256" key="9">
    <source>
        <dbReference type="ARBA" id="ARBA00022984"/>
    </source>
</evidence>
<comment type="catalytic activity">
    <reaction evidence="13">
        <text>[GlcNAc-(1-&gt;4)-Mur2Ac(oyl-L-Ala-gamma-D-Glu-L-Lys-D-Ala-D-Ala)](n)-di-trans,octa-cis-undecaprenyl diphosphate + beta-D-GlcNAc-(1-&gt;4)-Mur2Ac(oyl-L-Ala-gamma-D-Glu-L-Lys-D-Ala-D-Ala)-di-trans,octa-cis-undecaprenyl diphosphate = [GlcNAc-(1-&gt;4)-Mur2Ac(oyl-L-Ala-gamma-D-Glu-L-Lys-D-Ala-D-Ala)](n+1)-di-trans,octa-cis-undecaprenyl diphosphate + di-trans,octa-cis-undecaprenyl diphosphate + H(+)</text>
        <dbReference type="Rhea" id="RHEA:23708"/>
        <dbReference type="Rhea" id="RHEA-COMP:9602"/>
        <dbReference type="Rhea" id="RHEA-COMP:9603"/>
        <dbReference type="ChEBI" id="CHEBI:15378"/>
        <dbReference type="ChEBI" id="CHEBI:58405"/>
        <dbReference type="ChEBI" id="CHEBI:60033"/>
        <dbReference type="ChEBI" id="CHEBI:78435"/>
        <dbReference type="EC" id="2.4.99.28"/>
    </reaction>
</comment>
<feature type="transmembrane region" description="Helical" evidence="15">
    <location>
        <begin position="16"/>
        <end position="37"/>
    </location>
</feature>
<dbReference type="AlphaFoldDB" id="A0A2U1E1R7"/>
<keyword evidence="9" id="KW-0573">Peptidoglycan synthesis</keyword>
<evidence type="ECO:0000256" key="11">
    <source>
        <dbReference type="ARBA" id="ARBA00023316"/>
    </source>
</evidence>
<comment type="similarity">
    <text evidence="1">In the C-terminal section; belongs to the transpeptidase family.</text>
</comment>
<dbReference type="GO" id="GO:0008658">
    <property type="term" value="F:penicillin binding"/>
    <property type="evidence" value="ECO:0007669"/>
    <property type="project" value="InterPro"/>
</dbReference>
<dbReference type="RefSeq" id="WP_116480378.1">
    <property type="nucleotide sequence ID" value="NZ_QEKV01000008.1"/>
</dbReference>
<organism evidence="18 19">
    <name type="scientific">Ezakiella coagulans</name>
    <dbReference type="NCBI Taxonomy" id="46507"/>
    <lineage>
        <taxon>Bacteria</taxon>
        <taxon>Bacillati</taxon>
        <taxon>Bacillota</taxon>
        <taxon>Tissierellia</taxon>
        <taxon>Ezakiella</taxon>
    </lineage>
</organism>
<keyword evidence="8" id="KW-0133">Cell shape</keyword>
<dbReference type="GO" id="GO:0009252">
    <property type="term" value="P:peptidoglycan biosynthetic process"/>
    <property type="evidence" value="ECO:0007669"/>
    <property type="project" value="UniProtKB-KW"/>
</dbReference>
<keyword evidence="6" id="KW-0808">Transferase</keyword>
<dbReference type="FunFam" id="1.10.3810.10:FF:000001">
    <property type="entry name" value="Penicillin-binding protein 1A"/>
    <property type="match status" value="1"/>
</dbReference>
<dbReference type="GO" id="GO:0008955">
    <property type="term" value="F:peptidoglycan glycosyltransferase activity"/>
    <property type="evidence" value="ECO:0007669"/>
    <property type="project" value="UniProtKB-EC"/>
</dbReference>
<evidence type="ECO:0000256" key="15">
    <source>
        <dbReference type="SAM" id="Phobius"/>
    </source>
</evidence>
<dbReference type="Pfam" id="PF00905">
    <property type="entry name" value="Transpeptidase"/>
    <property type="match status" value="1"/>
</dbReference>
<protein>
    <submittedName>
        <fullName evidence="18">Penicillin-binding protein 1A</fullName>
    </submittedName>
</protein>
<keyword evidence="19" id="KW-1185">Reference proteome</keyword>
<comment type="catalytic activity">
    <reaction evidence="12">
        <text>Preferential cleavage: (Ac)2-L-Lys-D-Ala-|-D-Ala. Also transpeptidation of peptidyl-alanyl moieties that are N-acyl substituents of D-alanine.</text>
        <dbReference type="EC" id="3.4.16.4"/>
    </reaction>
</comment>
<gene>
    <name evidence="18" type="ORF">C7381_10838</name>
</gene>
<feature type="domain" description="Penicillin-binding protein transpeptidase" evidence="16">
    <location>
        <begin position="515"/>
        <end position="799"/>
    </location>
</feature>
<evidence type="ECO:0000256" key="1">
    <source>
        <dbReference type="ARBA" id="ARBA00007090"/>
    </source>
</evidence>
<dbReference type="GO" id="GO:0009002">
    <property type="term" value="F:serine-type D-Ala-D-Ala carboxypeptidase activity"/>
    <property type="evidence" value="ECO:0007669"/>
    <property type="project" value="UniProtKB-EC"/>
</dbReference>
<evidence type="ECO:0000313" key="19">
    <source>
        <dbReference type="Proteomes" id="UP000245793"/>
    </source>
</evidence>
<dbReference type="InterPro" id="IPR023346">
    <property type="entry name" value="Lysozyme-like_dom_sf"/>
</dbReference>
<evidence type="ECO:0000256" key="7">
    <source>
        <dbReference type="ARBA" id="ARBA00022801"/>
    </source>
</evidence>
<evidence type="ECO:0000256" key="2">
    <source>
        <dbReference type="ARBA" id="ARBA00007739"/>
    </source>
</evidence>
<evidence type="ECO:0000259" key="17">
    <source>
        <dbReference type="Pfam" id="PF00912"/>
    </source>
</evidence>
<dbReference type="PANTHER" id="PTHR32282:SF33">
    <property type="entry name" value="PEPTIDOGLYCAN GLYCOSYLTRANSFERASE"/>
    <property type="match status" value="1"/>
</dbReference>
<evidence type="ECO:0000259" key="16">
    <source>
        <dbReference type="Pfam" id="PF00905"/>
    </source>
</evidence>
<dbReference type="EMBL" id="QEKV01000008">
    <property type="protein sequence ID" value="PVY93904.1"/>
    <property type="molecule type" value="Genomic_DNA"/>
</dbReference>
<dbReference type="InterPro" id="IPR036950">
    <property type="entry name" value="PBP_transglycosylase"/>
</dbReference>
<evidence type="ECO:0000313" key="18">
    <source>
        <dbReference type="EMBL" id="PVY93904.1"/>
    </source>
</evidence>
<dbReference type="Pfam" id="PF00912">
    <property type="entry name" value="Transgly"/>
    <property type="match status" value="1"/>
</dbReference>
<keyword evidence="11" id="KW-0961">Cell wall biogenesis/degradation</keyword>
<keyword evidence="5" id="KW-0328">Glycosyltransferase</keyword>
<comment type="similarity">
    <text evidence="2">In the N-terminal section; belongs to the glycosyltransferase 51 family.</text>
</comment>
<proteinExistence type="inferred from homology"/>
<accession>A0A2U1E1R7</accession>
<evidence type="ECO:0000256" key="8">
    <source>
        <dbReference type="ARBA" id="ARBA00022960"/>
    </source>
</evidence>
<name>A0A2U1E1R7_9FIRM</name>
<keyword evidence="3" id="KW-0121">Carboxypeptidase</keyword>
<evidence type="ECO:0000256" key="6">
    <source>
        <dbReference type="ARBA" id="ARBA00022679"/>
    </source>
</evidence>
<keyword evidence="15" id="KW-1133">Transmembrane helix</keyword>
<evidence type="ECO:0000256" key="4">
    <source>
        <dbReference type="ARBA" id="ARBA00022670"/>
    </source>
</evidence>
<dbReference type="Gene3D" id="1.10.3810.10">
    <property type="entry name" value="Biosynthetic peptidoglycan transglycosylase-like"/>
    <property type="match status" value="1"/>
</dbReference>
<keyword evidence="4" id="KW-0645">Protease</keyword>
<dbReference type="SUPFAM" id="SSF56601">
    <property type="entry name" value="beta-lactamase/transpeptidase-like"/>
    <property type="match status" value="1"/>
</dbReference>
<comment type="caution">
    <text evidence="18">The sequence shown here is derived from an EMBL/GenBank/DDBJ whole genome shotgun (WGS) entry which is preliminary data.</text>
</comment>